<dbReference type="Proteomes" id="UP000250583">
    <property type="component" value="Unassembled WGS sequence"/>
</dbReference>
<dbReference type="RefSeq" id="WP_022256062.1">
    <property type="nucleotide sequence ID" value="NZ_PRKZ01000002.1"/>
</dbReference>
<proteinExistence type="predicted"/>
<dbReference type="OrthoDB" id="1861278at2"/>
<dbReference type="Proteomes" id="UP000251634">
    <property type="component" value="Unassembled WGS sequence"/>
</dbReference>
<evidence type="ECO:0000313" key="2">
    <source>
        <dbReference type="EMBL" id="RAW51269.1"/>
    </source>
</evidence>
<reference evidence="4 5" key="1">
    <citation type="submission" date="2018-02" db="EMBL/GenBank/DDBJ databases">
        <title>Complete genome sequencing of Faecalibacterium prausnitzii strains isolated from the human gut.</title>
        <authorList>
            <person name="Fitzgerald B.C."/>
            <person name="Shkoporov A.N."/>
            <person name="Ross P.R."/>
            <person name="Hill C."/>
        </authorList>
    </citation>
    <scope>NUCLEOTIDE SEQUENCE [LARGE SCALE GENOMIC DNA]</scope>
    <source>
        <strain evidence="3 4">APC923/61-1</strain>
        <strain evidence="2 5">APC942/8-14-2</strain>
    </source>
</reference>
<accession>A0A329UD38</accession>
<dbReference type="AlphaFoldDB" id="A0A329UD38"/>
<sequence length="159" mass="16813">MKTAWKRTGAVLVSWLLLCLLALSASAVGPVEVGVAFWKDSKGEQTSLANDGIDTDRAATLTRQANGTYTLELPLKKLSRINITGRLSGLTIGDVTYDGTLSGSFDDDTALLTIKNLPASVLTGSDAGKALAVTCNLDMDVKLLGEITTPARLCIWAEK</sequence>
<organism evidence="3 4">
    <name type="scientific">Faecalibacterium prausnitzii</name>
    <dbReference type="NCBI Taxonomy" id="853"/>
    <lineage>
        <taxon>Bacteria</taxon>
        <taxon>Bacillati</taxon>
        <taxon>Bacillota</taxon>
        <taxon>Clostridia</taxon>
        <taxon>Eubacteriales</taxon>
        <taxon>Oscillospiraceae</taxon>
        <taxon>Faecalibacterium</taxon>
    </lineage>
</organism>
<keyword evidence="1" id="KW-0732">Signal</keyword>
<feature type="signal peptide" evidence="1">
    <location>
        <begin position="1"/>
        <end position="27"/>
    </location>
</feature>
<dbReference type="EMBL" id="PRKZ01000002">
    <property type="protein sequence ID" value="RAW51269.1"/>
    <property type="molecule type" value="Genomic_DNA"/>
</dbReference>
<gene>
    <name evidence="3" type="ORF">C4N22_04110</name>
    <name evidence="2" type="ORF">C4N25_04560</name>
</gene>
<protein>
    <submittedName>
        <fullName evidence="3">Pilin</fullName>
    </submittedName>
</protein>
<evidence type="ECO:0000313" key="3">
    <source>
        <dbReference type="EMBL" id="RAW60101.1"/>
    </source>
</evidence>
<name>A0A329UD38_9FIRM</name>
<evidence type="ECO:0000256" key="1">
    <source>
        <dbReference type="SAM" id="SignalP"/>
    </source>
</evidence>
<comment type="caution">
    <text evidence="3">The sequence shown here is derived from an EMBL/GenBank/DDBJ whole genome shotgun (WGS) entry which is preliminary data.</text>
</comment>
<feature type="chain" id="PRO_5036061837" evidence="1">
    <location>
        <begin position="28"/>
        <end position="159"/>
    </location>
</feature>
<dbReference type="EMBL" id="PRLE01000002">
    <property type="protein sequence ID" value="RAW60101.1"/>
    <property type="molecule type" value="Genomic_DNA"/>
</dbReference>
<evidence type="ECO:0000313" key="4">
    <source>
        <dbReference type="Proteomes" id="UP000250583"/>
    </source>
</evidence>
<evidence type="ECO:0000313" key="5">
    <source>
        <dbReference type="Proteomes" id="UP000251634"/>
    </source>
</evidence>